<evidence type="ECO:0000313" key="3">
    <source>
        <dbReference type="EMBL" id="CAE6422184.1"/>
    </source>
</evidence>
<evidence type="ECO:0000256" key="2">
    <source>
        <dbReference type="ARBA" id="ARBA00043974"/>
    </source>
</evidence>
<dbReference type="InterPro" id="IPR008012">
    <property type="entry name" value="Ump1"/>
</dbReference>
<protein>
    <recommendedName>
        <fullName evidence="5">Proteasome maturation factor UMP1</fullName>
    </recommendedName>
</protein>
<sequence length="142" mass="16167">MDSRLLLVPSNNDTTASSASIKDTRNHLGLHDTLRYGPRTLVTEIAGTSSIQKRLENWEATQDNLKLNLRRNMYGMHAPVRLLMERKAVFNSPHMPAMPQSNIHLDILMGRDEMLDVGDFFGDIETSLPLDIHADMERKLRL</sequence>
<dbReference type="Proteomes" id="UP000663841">
    <property type="component" value="Unassembled WGS sequence"/>
</dbReference>
<dbReference type="GO" id="GO:0005634">
    <property type="term" value="C:nucleus"/>
    <property type="evidence" value="ECO:0007669"/>
    <property type="project" value="TreeGrafter"/>
</dbReference>
<comment type="similarity">
    <text evidence="2">Belongs to the POMP/UMP1 family.</text>
</comment>
<evidence type="ECO:0000313" key="4">
    <source>
        <dbReference type="Proteomes" id="UP000663841"/>
    </source>
</evidence>
<dbReference type="PANTHER" id="PTHR12828">
    <property type="entry name" value="PROTEASOME MATURATION PROTEIN UMP1"/>
    <property type="match status" value="1"/>
</dbReference>
<proteinExistence type="inferred from homology"/>
<name>A0A8H3AES4_9AGAM</name>
<gene>
    <name evidence="3" type="ORF">RDB_LOCUS46749</name>
</gene>
<dbReference type="EMBL" id="CAJMWW010000076">
    <property type="protein sequence ID" value="CAE6422184.1"/>
    <property type="molecule type" value="Genomic_DNA"/>
</dbReference>
<organism evidence="3 4">
    <name type="scientific">Rhizoctonia solani</name>
    <dbReference type="NCBI Taxonomy" id="456999"/>
    <lineage>
        <taxon>Eukaryota</taxon>
        <taxon>Fungi</taxon>
        <taxon>Dikarya</taxon>
        <taxon>Basidiomycota</taxon>
        <taxon>Agaricomycotina</taxon>
        <taxon>Agaricomycetes</taxon>
        <taxon>Cantharellales</taxon>
        <taxon>Ceratobasidiaceae</taxon>
        <taxon>Rhizoctonia</taxon>
    </lineage>
</organism>
<keyword evidence="1" id="KW-0143">Chaperone</keyword>
<comment type="caution">
    <text evidence="3">The sequence shown here is derived from an EMBL/GenBank/DDBJ whole genome shotgun (WGS) entry which is preliminary data.</text>
</comment>
<evidence type="ECO:0008006" key="5">
    <source>
        <dbReference type="Google" id="ProtNLM"/>
    </source>
</evidence>
<dbReference type="GO" id="GO:0005737">
    <property type="term" value="C:cytoplasm"/>
    <property type="evidence" value="ECO:0007669"/>
    <property type="project" value="TreeGrafter"/>
</dbReference>
<reference evidence="3" key="1">
    <citation type="submission" date="2021-01" db="EMBL/GenBank/DDBJ databases">
        <authorList>
            <person name="Kaushik A."/>
        </authorList>
    </citation>
    <scope>NUCLEOTIDE SEQUENCE</scope>
    <source>
        <strain evidence="3">AG3-T5</strain>
    </source>
</reference>
<dbReference type="GO" id="GO:0043248">
    <property type="term" value="P:proteasome assembly"/>
    <property type="evidence" value="ECO:0007669"/>
    <property type="project" value="InterPro"/>
</dbReference>
<accession>A0A8H3AES4</accession>
<dbReference type="AlphaFoldDB" id="A0A8H3AES4"/>
<evidence type="ECO:0000256" key="1">
    <source>
        <dbReference type="ARBA" id="ARBA00023186"/>
    </source>
</evidence>
<dbReference type="PANTHER" id="PTHR12828:SF3">
    <property type="entry name" value="PROTEASOME MATURATION PROTEIN"/>
    <property type="match status" value="1"/>
</dbReference>
<dbReference type="Pfam" id="PF05348">
    <property type="entry name" value="UMP1"/>
    <property type="match status" value="1"/>
</dbReference>